<dbReference type="Pfam" id="PF00957">
    <property type="entry name" value="Synaptobrevin"/>
    <property type="match status" value="1"/>
</dbReference>
<name>A0A7R9QR31_9ACAR</name>
<evidence type="ECO:0000256" key="1">
    <source>
        <dbReference type="PROSITE-ProRule" id="PRU00290"/>
    </source>
</evidence>
<dbReference type="InterPro" id="IPR016444">
    <property type="entry name" value="Synaptobrevin/VAMP"/>
</dbReference>
<evidence type="ECO:0000313" key="4">
    <source>
        <dbReference type="Proteomes" id="UP000728032"/>
    </source>
</evidence>
<keyword evidence="1" id="KW-0175">Coiled coil</keyword>
<proteinExistence type="predicted"/>
<sequence>MYKKLSPMDEPDTSKLHKLQAQVDEVTDVMRANVNKAQERGYKIIDLSDRADALESGAQQFKQHGQRRLVLN</sequence>
<organism evidence="3">
    <name type="scientific">Oppiella nova</name>
    <dbReference type="NCBI Taxonomy" id="334625"/>
    <lineage>
        <taxon>Eukaryota</taxon>
        <taxon>Metazoa</taxon>
        <taxon>Ecdysozoa</taxon>
        <taxon>Arthropoda</taxon>
        <taxon>Chelicerata</taxon>
        <taxon>Arachnida</taxon>
        <taxon>Acari</taxon>
        <taxon>Acariformes</taxon>
        <taxon>Sarcoptiformes</taxon>
        <taxon>Oribatida</taxon>
        <taxon>Brachypylina</taxon>
        <taxon>Oppioidea</taxon>
        <taxon>Oppiidae</taxon>
        <taxon>Oppiella</taxon>
    </lineage>
</organism>
<evidence type="ECO:0000313" key="3">
    <source>
        <dbReference type="EMBL" id="CAD7654003.1"/>
    </source>
</evidence>
<gene>
    <name evidence="3" type="ORF">ONB1V03_LOCUS10653</name>
</gene>
<dbReference type="InterPro" id="IPR042855">
    <property type="entry name" value="V_SNARE_CC"/>
</dbReference>
<dbReference type="GO" id="GO:0016192">
    <property type="term" value="P:vesicle-mediated transport"/>
    <property type="evidence" value="ECO:0007669"/>
    <property type="project" value="InterPro"/>
</dbReference>
<dbReference type="OrthoDB" id="10042941at2759"/>
<keyword evidence="4" id="KW-1185">Reference proteome</keyword>
<accession>A0A7R9QR31</accession>
<dbReference type="PROSITE" id="PS50892">
    <property type="entry name" value="V_SNARE"/>
    <property type="match status" value="1"/>
</dbReference>
<dbReference type="PANTHER" id="PTHR45701">
    <property type="entry name" value="SYNAPTOBREVIN FAMILY MEMBER"/>
    <property type="match status" value="1"/>
</dbReference>
<dbReference type="GO" id="GO:0016020">
    <property type="term" value="C:membrane"/>
    <property type="evidence" value="ECO:0007669"/>
    <property type="project" value="InterPro"/>
</dbReference>
<dbReference type="Proteomes" id="UP000728032">
    <property type="component" value="Unassembled WGS sequence"/>
</dbReference>
<dbReference type="EMBL" id="OC922211">
    <property type="protein sequence ID" value="CAD7654003.1"/>
    <property type="molecule type" value="Genomic_DNA"/>
</dbReference>
<dbReference type="PRINTS" id="PR00219">
    <property type="entry name" value="SYNAPTOBREVN"/>
</dbReference>
<reference evidence="3" key="1">
    <citation type="submission" date="2020-11" db="EMBL/GenBank/DDBJ databases">
        <authorList>
            <person name="Tran Van P."/>
        </authorList>
    </citation>
    <scope>NUCLEOTIDE SEQUENCE</scope>
</reference>
<dbReference type="Gene3D" id="1.20.5.110">
    <property type="match status" value="1"/>
</dbReference>
<feature type="domain" description="V-SNARE coiled-coil homology" evidence="2">
    <location>
        <begin position="15"/>
        <end position="72"/>
    </location>
</feature>
<protein>
    <recommendedName>
        <fullName evidence="2">V-SNARE coiled-coil homology domain-containing protein</fullName>
    </recommendedName>
</protein>
<dbReference type="SUPFAM" id="SSF58038">
    <property type="entry name" value="SNARE fusion complex"/>
    <property type="match status" value="1"/>
</dbReference>
<dbReference type="EMBL" id="CAJPVJ010007386">
    <property type="protein sequence ID" value="CAG2171190.1"/>
    <property type="molecule type" value="Genomic_DNA"/>
</dbReference>
<dbReference type="AlphaFoldDB" id="A0A7R9QR31"/>
<evidence type="ECO:0000259" key="2">
    <source>
        <dbReference type="PROSITE" id="PS50892"/>
    </source>
</evidence>
<dbReference type="InterPro" id="IPR001388">
    <property type="entry name" value="Synaptobrevin-like"/>
</dbReference>